<evidence type="ECO:0000256" key="1">
    <source>
        <dbReference type="PROSITE-ProRule" id="PRU00169"/>
    </source>
</evidence>
<reference evidence="5" key="1">
    <citation type="journal article" date="2019" name="Int. J. Syst. Evol. Microbiol.">
        <title>The Global Catalogue of Microorganisms (GCM) 10K type strain sequencing project: providing services to taxonomists for standard genome sequencing and annotation.</title>
        <authorList>
            <consortium name="The Broad Institute Genomics Platform"/>
            <consortium name="The Broad Institute Genome Sequencing Center for Infectious Disease"/>
            <person name="Wu L."/>
            <person name="Ma J."/>
        </authorList>
    </citation>
    <scope>NUCLEOTIDE SEQUENCE [LARGE SCALE GENOMIC DNA]</scope>
    <source>
        <strain evidence="5">KCTC 42805</strain>
    </source>
</reference>
<feature type="domain" description="Response regulatory" evidence="2">
    <location>
        <begin position="4"/>
        <end position="117"/>
    </location>
</feature>
<gene>
    <name evidence="4" type="ORF">ACFSUS_01385</name>
</gene>
<dbReference type="InterPro" id="IPR011006">
    <property type="entry name" value="CheY-like_superfamily"/>
</dbReference>
<keyword evidence="5" id="KW-1185">Reference proteome</keyword>
<dbReference type="Gene3D" id="2.40.50.1020">
    <property type="entry name" value="LytTr DNA-binding domain"/>
    <property type="match status" value="1"/>
</dbReference>
<dbReference type="SMART" id="SM00850">
    <property type="entry name" value="LytTR"/>
    <property type="match status" value="1"/>
</dbReference>
<dbReference type="PROSITE" id="PS50930">
    <property type="entry name" value="HTH_LYTTR"/>
    <property type="match status" value="1"/>
</dbReference>
<dbReference type="PANTHER" id="PTHR37299:SF1">
    <property type="entry name" value="STAGE 0 SPORULATION PROTEIN A HOMOLOG"/>
    <property type="match status" value="1"/>
</dbReference>
<evidence type="ECO:0000313" key="4">
    <source>
        <dbReference type="EMBL" id="MFD2569265.1"/>
    </source>
</evidence>
<organism evidence="4 5">
    <name type="scientific">Spirosoma soli</name>
    <dbReference type="NCBI Taxonomy" id="1770529"/>
    <lineage>
        <taxon>Bacteria</taxon>
        <taxon>Pseudomonadati</taxon>
        <taxon>Bacteroidota</taxon>
        <taxon>Cytophagia</taxon>
        <taxon>Cytophagales</taxon>
        <taxon>Cytophagaceae</taxon>
        <taxon>Spirosoma</taxon>
    </lineage>
</organism>
<proteinExistence type="predicted"/>
<feature type="modified residue" description="4-aspartylphosphate" evidence="1">
    <location>
        <position position="55"/>
    </location>
</feature>
<dbReference type="PROSITE" id="PS50110">
    <property type="entry name" value="RESPONSE_REGULATORY"/>
    <property type="match status" value="1"/>
</dbReference>
<dbReference type="SUPFAM" id="SSF52172">
    <property type="entry name" value="CheY-like"/>
    <property type="match status" value="1"/>
</dbReference>
<accession>A0ABW5LWU2</accession>
<protein>
    <submittedName>
        <fullName evidence="4">LytR/AlgR family response regulator transcription factor</fullName>
    </submittedName>
</protein>
<evidence type="ECO:0000259" key="3">
    <source>
        <dbReference type="PROSITE" id="PS50930"/>
    </source>
</evidence>
<dbReference type="InterPro" id="IPR046947">
    <property type="entry name" value="LytR-like"/>
</dbReference>
<name>A0ABW5LWU2_9BACT</name>
<dbReference type="Gene3D" id="3.40.50.2300">
    <property type="match status" value="1"/>
</dbReference>
<comment type="caution">
    <text evidence="4">The sequence shown here is derived from an EMBL/GenBank/DDBJ whole genome shotgun (WGS) entry which is preliminary data.</text>
</comment>
<sequence length="256" mass="29937">MILTALIADDELIARQLIKSYLSDAPHIQIVGEASNGSDAVLQTIQHKPNLLFLDVQMPELNGFEALKELWPHHQPYVVFVTAYDKYALKAFEVNAIDYLLKPFDEERFRQAIDRVVSRIGPQPPSELTSLLNELLRDKADERETYLKRMLVKDGRRMSFVKLSDVLYLHSDSNYITLQTRQQGHIVYESLTLLEQRLDPSTFVRINRSYIINLDYVVEVETYFNGEYHVKMTNGQVLKWTRFYRDNIKAFYAKKE</sequence>
<dbReference type="InterPro" id="IPR001789">
    <property type="entry name" value="Sig_transdc_resp-reg_receiver"/>
</dbReference>
<dbReference type="SMART" id="SM00448">
    <property type="entry name" value="REC"/>
    <property type="match status" value="1"/>
</dbReference>
<dbReference type="Pfam" id="PF00072">
    <property type="entry name" value="Response_reg"/>
    <property type="match status" value="1"/>
</dbReference>
<evidence type="ECO:0000259" key="2">
    <source>
        <dbReference type="PROSITE" id="PS50110"/>
    </source>
</evidence>
<dbReference type="Pfam" id="PF04397">
    <property type="entry name" value="LytTR"/>
    <property type="match status" value="1"/>
</dbReference>
<keyword evidence="1" id="KW-0597">Phosphoprotein</keyword>
<feature type="domain" description="HTH LytTR-type" evidence="3">
    <location>
        <begin position="150"/>
        <end position="254"/>
    </location>
</feature>
<dbReference type="RefSeq" id="WP_381518025.1">
    <property type="nucleotide sequence ID" value="NZ_JBHULN010000001.1"/>
</dbReference>
<dbReference type="Proteomes" id="UP001597469">
    <property type="component" value="Unassembled WGS sequence"/>
</dbReference>
<dbReference type="PANTHER" id="PTHR37299">
    <property type="entry name" value="TRANSCRIPTIONAL REGULATOR-RELATED"/>
    <property type="match status" value="1"/>
</dbReference>
<dbReference type="InterPro" id="IPR007492">
    <property type="entry name" value="LytTR_DNA-bd_dom"/>
</dbReference>
<dbReference type="EMBL" id="JBHULN010000001">
    <property type="protein sequence ID" value="MFD2569265.1"/>
    <property type="molecule type" value="Genomic_DNA"/>
</dbReference>
<evidence type="ECO:0000313" key="5">
    <source>
        <dbReference type="Proteomes" id="UP001597469"/>
    </source>
</evidence>